<proteinExistence type="predicted"/>
<accession>A0A4P6K2P4</accession>
<keyword evidence="2" id="KW-0808">Transferase</keyword>
<keyword evidence="2" id="KW-0418">Kinase</keyword>
<reference evidence="2 3" key="1">
    <citation type="submission" date="2019-01" db="EMBL/GenBank/DDBJ databases">
        <title>Ktedonosporobacter rubrisoli SCAWS-G2.</title>
        <authorList>
            <person name="Huang Y."/>
            <person name="Yan B."/>
        </authorList>
    </citation>
    <scope>NUCLEOTIDE SEQUENCE [LARGE SCALE GENOMIC DNA]</scope>
    <source>
        <strain evidence="2 3">SCAWS-G2</strain>
    </source>
</reference>
<dbReference type="GO" id="GO:0016301">
    <property type="term" value="F:kinase activity"/>
    <property type="evidence" value="ECO:0007669"/>
    <property type="project" value="UniProtKB-KW"/>
</dbReference>
<name>A0A4P6K2P4_KTERU</name>
<dbReference type="InterPro" id="IPR027417">
    <property type="entry name" value="P-loop_NTPase"/>
</dbReference>
<organism evidence="2 3">
    <name type="scientific">Ktedonosporobacter rubrisoli</name>
    <dbReference type="NCBI Taxonomy" id="2509675"/>
    <lineage>
        <taxon>Bacteria</taxon>
        <taxon>Bacillati</taxon>
        <taxon>Chloroflexota</taxon>
        <taxon>Ktedonobacteria</taxon>
        <taxon>Ktedonobacterales</taxon>
        <taxon>Ktedonosporobacteraceae</taxon>
        <taxon>Ktedonosporobacter</taxon>
    </lineage>
</organism>
<gene>
    <name evidence="2" type="ORF">EPA93_39605</name>
</gene>
<dbReference type="Gene3D" id="3.40.50.300">
    <property type="entry name" value="P-loop containing nucleotide triphosphate hydrolases"/>
    <property type="match status" value="1"/>
</dbReference>
<sequence length="257" mass="28547">MFFLPGREQSKNGQANEGGDTRLLPETMLANDPLPSGTPAEGSVVVTISRQFGSGGSDIGRLLAQQCGLNYVDHEIINEVARRLEVDVQHVARQDEQTVGMAGHILEALKANSPLTMNYGSFFNNSGVPQSQAQEAVYLHLTQKVILEAASRGNAVIIGRGSQFLLHNAPRTLHIHVFAPLPDRINYVMQEFQLSHAEANRLIEQRDYEHESYLLRYYGSDGQQPWLYHLLINTGLFSFELAASLIQQALPIVKEIQ</sequence>
<feature type="region of interest" description="Disordered" evidence="1">
    <location>
        <begin position="1"/>
        <end position="28"/>
    </location>
</feature>
<keyword evidence="3" id="KW-1185">Reference proteome</keyword>
<dbReference type="Proteomes" id="UP000290365">
    <property type="component" value="Chromosome"/>
</dbReference>
<dbReference type="SUPFAM" id="SSF52540">
    <property type="entry name" value="P-loop containing nucleoside triphosphate hydrolases"/>
    <property type="match status" value="1"/>
</dbReference>
<dbReference type="RefSeq" id="WP_129892817.1">
    <property type="nucleotide sequence ID" value="NZ_CP035758.1"/>
</dbReference>
<protein>
    <submittedName>
        <fullName evidence="2">Cytidylate kinase-like family protein</fullName>
    </submittedName>
</protein>
<dbReference type="KEGG" id="kbs:EPA93_39605"/>
<dbReference type="AlphaFoldDB" id="A0A4P6K2P4"/>
<evidence type="ECO:0000313" key="2">
    <source>
        <dbReference type="EMBL" id="QBD81756.1"/>
    </source>
</evidence>
<evidence type="ECO:0000256" key="1">
    <source>
        <dbReference type="SAM" id="MobiDB-lite"/>
    </source>
</evidence>
<dbReference type="EMBL" id="CP035758">
    <property type="protein sequence ID" value="QBD81756.1"/>
    <property type="molecule type" value="Genomic_DNA"/>
</dbReference>
<evidence type="ECO:0000313" key="3">
    <source>
        <dbReference type="Proteomes" id="UP000290365"/>
    </source>
</evidence>
<dbReference type="Pfam" id="PF13189">
    <property type="entry name" value="Cytidylate_kin2"/>
    <property type="match status" value="1"/>
</dbReference>
<dbReference type="OrthoDB" id="9781180at2"/>